<evidence type="ECO:0000313" key="2">
    <source>
        <dbReference type="Proteomes" id="UP001328107"/>
    </source>
</evidence>
<comment type="caution">
    <text evidence="1">The sequence shown here is derived from an EMBL/GenBank/DDBJ whole genome shotgun (WGS) entry which is preliminary data.</text>
</comment>
<sequence length="143" mass="15860">KNARSVKVIWEYGNDELEGANNVLLEFPHVKIYRIRPGSGVICDDTLVHLAQNSEFAELTGVSAVTASGLADAFELVIAAKKKGVWCIVTKSVIAQLECSRFLISSTRVVHLESGAYLLYYPSDWNYGDNTYYVNMHTARTGQ</sequence>
<organism evidence="1 2">
    <name type="scientific">Pristionchus mayeri</name>
    <dbReference type="NCBI Taxonomy" id="1317129"/>
    <lineage>
        <taxon>Eukaryota</taxon>
        <taxon>Metazoa</taxon>
        <taxon>Ecdysozoa</taxon>
        <taxon>Nematoda</taxon>
        <taxon>Chromadorea</taxon>
        <taxon>Rhabditida</taxon>
        <taxon>Rhabditina</taxon>
        <taxon>Diplogasteromorpha</taxon>
        <taxon>Diplogasteroidea</taxon>
        <taxon>Neodiplogasteridae</taxon>
        <taxon>Pristionchus</taxon>
    </lineage>
</organism>
<keyword evidence="2" id="KW-1185">Reference proteome</keyword>
<gene>
    <name evidence="1" type="ORF">PMAYCL1PPCAC_05236</name>
</gene>
<dbReference type="EMBL" id="BTRK01000002">
    <property type="protein sequence ID" value="GMR35041.1"/>
    <property type="molecule type" value="Genomic_DNA"/>
</dbReference>
<feature type="non-terminal residue" evidence="1">
    <location>
        <position position="143"/>
    </location>
</feature>
<proteinExistence type="predicted"/>
<protein>
    <submittedName>
        <fullName evidence="1">Uncharacterized protein</fullName>
    </submittedName>
</protein>
<evidence type="ECO:0000313" key="1">
    <source>
        <dbReference type="EMBL" id="GMR35041.1"/>
    </source>
</evidence>
<feature type="non-terminal residue" evidence="1">
    <location>
        <position position="1"/>
    </location>
</feature>
<name>A0AAN4Z6I8_9BILA</name>
<accession>A0AAN4Z6I8</accession>
<reference evidence="2" key="1">
    <citation type="submission" date="2022-10" db="EMBL/GenBank/DDBJ databases">
        <title>Genome assembly of Pristionchus species.</title>
        <authorList>
            <person name="Yoshida K."/>
            <person name="Sommer R.J."/>
        </authorList>
    </citation>
    <scope>NUCLEOTIDE SEQUENCE [LARGE SCALE GENOMIC DNA]</scope>
    <source>
        <strain evidence="2">RS5460</strain>
    </source>
</reference>
<dbReference type="AlphaFoldDB" id="A0AAN4Z6I8"/>
<dbReference type="Proteomes" id="UP001328107">
    <property type="component" value="Unassembled WGS sequence"/>
</dbReference>